<dbReference type="Proteomes" id="UP000504636">
    <property type="component" value="Unplaced"/>
</dbReference>
<evidence type="ECO:0000313" key="2">
    <source>
        <dbReference type="EMBL" id="KAF2808292.1"/>
    </source>
</evidence>
<feature type="region of interest" description="Disordered" evidence="1">
    <location>
        <begin position="51"/>
        <end position="75"/>
    </location>
</feature>
<reference evidence="4" key="2">
    <citation type="submission" date="2020-04" db="EMBL/GenBank/DDBJ databases">
        <authorList>
            <consortium name="NCBI Genome Project"/>
        </authorList>
    </citation>
    <scope>NUCLEOTIDE SEQUENCE</scope>
    <source>
        <strain evidence="4">CBS 304.34</strain>
    </source>
</reference>
<proteinExistence type="predicted"/>
<protein>
    <submittedName>
        <fullName evidence="2 4">Uncharacterized protein</fullName>
    </submittedName>
</protein>
<name>A0A6A6YHJ8_9PEZI</name>
<dbReference type="RefSeq" id="XP_033575256.1">
    <property type="nucleotide sequence ID" value="XM_033724621.1"/>
</dbReference>
<keyword evidence="3" id="KW-1185">Reference proteome</keyword>
<dbReference type="GeneID" id="54465514"/>
<evidence type="ECO:0000256" key="1">
    <source>
        <dbReference type="SAM" id="MobiDB-lite"/>
    </source>
</evidence>
<gene>
    <name evidence="2 4" type="ORF">BDZ99DRAFT_51233</name>
</gene>
<sequence>MTAMERRSDIHPAGSANGATIRRRPAATRVCDVLLSPSEVLQLIIIERKDKRKKAQSGAADANIKEEAKTEEVTV</sequence>
<evidence type="ECO:0000313" key="3">
    <source>
        <dbReference type="Proteomes" id="UP000504636"/>
    </source>
</evidence>
<feature type="compositionally biased region" description="Basic and acidic residues" evidence="1">
    <location>
        <begin position="1"/>
        <end position="10"/>
    </location>
</feature>
<feature type="compositionally biased region" description="Basic and acidic residues" evidence="1">
    <location>
        <begin position="63"/>
        <end position="75"/>
    </location>
</feature>
<evidence type="ECO:0000313" key="4">
    <source>
        <dbReference type="RefSeq" id="XP_033575256.1"/>
    </source>
</evidence>
<accession>A0A6A6YHJ8</accession>
<organism evidence="2">
    <name type="scientific">Mytilinidion resinicola</name>
    <dbReference type="NCBI Taxonomy" id="574789"/>
    <lineage>
        <taxon>Eukaryota</taxon>
        <taxon>Fungi</taxon>
        <taxon>Dikarya</taxon>
        <taxon>Ascomycota</taxon>
        <taxon>Pezizomycotina</taxon>
        <taxon>Dothideomycetes</taxon>
        <taxon>Pleosporomycetidae</taxon>
        <taxon>Mytilinidiales</taxon>
        <taxon>Mytilinidiaceae</taxon>
        <taxon>Mytilinidion</taxon>
    </lineage>
</organism>
<reference evidence="4" key="3">
    <citation type="submission" date="2025-04" db="UniProtKB">
        <authorList>
            <consortium name="RefSeq"/>
        </authorList>
    </citation>
    <scope>IDENTIFICATION</scope>
    <source>
        <strain evidence="4">CBS 304.34</strain>
    </source>
</reference>
<feature type="region of interest" description="Disordered" evidence="1">
    <location>
        <begin position="1"/>
        <end position="22"/>
    </location>
</feature>
<dbReference type="AlphaFoldDB" id="A0A6A6YHJ8"/>
<dbReference type="EMBL" id="MU003703">
    <property type="protein sequence ID" value="KAF2808292.1"/>
    <property type="molecule type" value="Genomic_DNA"/>
</dbReference>
<reference evidence="2 4" key="1">
    <citation type="journal article" date="2020" name="Stud. Mycol.">
        <title>101 Dothideomycetes genomes: a test case for predicting lifestyles and emergence of pathogens.</title>
        <authorList>
            <person name="Haridas S."/>
            <person name="Albert R."/>
            <person name="Binder M."/>
            <person name="Bloem J."/>
            <person name="Labutti K."/>
            <person name="Salamov A."/>
            <person name="Andreopoulos B."/>
            <person name="Baker S."/>
            <person name="Barry K."/>
            <person name="Bills G."/>
            <person name="Bluhm B."/>
            <person name="Cannon C."/>
            <person name="Castanera R."/>
            <person name="Culley D."/>
            <person name="Daum C."/>
            <person name="Ezra D."/>
            <person name="Gonzalez J."/>
            <person name="Henrissat B."/>
            <person name="Kuo A."/>
            <person name="Liang C."/>
            <person name="Lipzen A."/>
            <person name="Lutzoni F."/>
            <person name="Magnuson J."/>
            <person name="Mondo S."/>
            <person name="Nolan M."/>
            <person name="Ohm R."/>
            <person name="Pangilinan J."/>
            <person name="Park H.-J."/>
            <person name="Ramirez L."/>
            <person name="Alfaro M."/>
            <person name="Sun H."/>
            <person name="Tritt A."/>
            <person name="Yoshinaga Y."/>
            <person name="Zwiers L.-H."/>
            <person name="Turgeon B."/>
            <person name="Goodwin S."/>
            <person name="Spatafora J."/>
            <person name="Crous P."/>
            <person name="Grigoriev I."/>
        </authorList>
    </citation>
    <scope>NUCLEOTIDE SEQUENCE</scope>
    <source>
        <strain evidence="2 4">CBS 304.34</strain>
    </source>
</reference>